<accession>A0A0D8XZ34</accession>
<dbReference type="OrthoDB" id="5876090at2759"/>
<organism evidence="3 4">
    <name type="scientific">Dictyocaulus viviparus</name>
    <name type="common">Bovine lungworm</name>
    <dbReference type="NCBI Taxonomy" id="29172"/>
    <lineage>
        <taxon>Eukaryota</taxon>
        <taxon>Metazoa</taxon>
        <taxon>Ecdysozoa</taxon>
        <taxon>Nematoda</taxon>
        <taxon>Chromadorea</taxon>
        <taxon>Rhabditida</taxon>
        <taxon>Rhabditina</taxon>
        <taxon>Rhabditomorpha</taxon>
        <taxon>Strongyloidea</taxon>
        <taxon>Metastrongylidae</taxon>
        <taxon>Dictyocaulus</taxon>
    </lineage>
</organism>
<reference evidence="4" key="2">
    <citation type="journal article" date="2016" name="Sci. Rep.">
        <title>Dictyocaulus viviparus genome, variome and transcriptome elucidate lungworm biology and support future intervention.</title>
        <authorList>
            <person name="McNulty S.N."/>
            <person name="Strube C."/>
            <person name="Rosa B.A."/>
            <person name="Martin J.C."/>
            <person name="Tyagi R."/>
            <person name="Choi Y.J."/>
            <person name="Wang Q."/>
            <person name="Hallsworth Pepin K."/>
            <person name="Zhang X."/>
            <person name="Ozersky P."/>
            <person name="Wilson R.K."/>
            <person name="Sternberg P.W."/>
            <person name="Gasser R.B."/>
            <person name="Mitreva M."/>
        </authorList>
    </citation>
    <scope>NUCLEOTIDE SEQUENCE [LARGE SCALE GENOMIC DNA]</scope>
    <source>
        <strain evidence="4">HannoverDv2000</strain>
    </source>
</reference>
<dbReference type="InterPro" id="IPR056676">
    <property type="entry name" value="DUF7774"/>
</dbReference>
<feature type="region of interest" description="Disordered" evidence="1">
    <location>
        <begin position="127"/>
        <end position="155"/>
    </location>
</feature>
<feature type="compositionally biased region" description="Polar residues" evidence="1">
    <location>
        <begin position="136"/>
        <end position="146"/>
    </location>
</feature>
<sequence>MSEQNGNQLGIFEFFRSFTRKCSKRSDFQENRESDRDKNRNTSPTAKSDRETPKIRNCRRRRSNNDTLIKSDSDERPCSNGITKQDREAIRLRIRKKYGMINDTYEQASKDDVEEFENIDARVRPAKPKMRRAKLRSNSTDESSADPTRIGETAEKTAADDLVAWESDDGNKLQKKTEKSLSDIPILLAHIEDLEHQQKKSAYLQRRLQKKLAKKEVVIKELTDIIKSHQKAAKEKNREKEKQPENQRPVVRRTLEIIKKQRLLESSLGDEEATALRNFFEASEPKPNTKIVNLIDKALDFVVYMLLNRSAELSVTVDDEMRLFLFNNVKAKQSLFSEMMANPEYLPREWGSEQVIRRFQKNSNDNKRYNQNGTDDDADATVLGSAKAFVDFFYNNTNNQKNTTASDNENTLLLLLTSSQKIKPDVDRWLQERAEQRRKKSKGRRE</sequence>
<dbReference type="Proteomes" id="UP000053766">
    <property type="component" value="Unassembled WGS sequence"/>
</dbReference>
<proteinExistence type="predicted"/>
<protein>
    <recommendedName>
        <fullName evidence="2">DUF7774 domain-containing protein</fullName>
    </recommendedName>
</protein>
<evidence type="ECO:0000259" key="2">
    <source>
        <dbReference type="Pfam" id="PF24983"/>
    </source>
</evidence>
<evidence type="ECO:0000256" key="1">
    <source>
        <dbReference type="SAM" id="MobiDB-lite"/>
    </source>
</evidence>
<dbReference type="PANTHER" id="PTHR38630">
    <property type="entry name" value="PROTEIN CBG12780"/>
    <property type="match status" value="1"/>
</dbReference>
<keyword evidence="4" id="KW-1185">Reference proteome</keyword>
<dbReference type="PANTHER" id="PTHR38630:SF1">
    <property type="entry name" value="DEK_C DOMAIN-CONTAINING PROTEIN-RELATED"/>
    <property type="match status" value="1"/>
</dbReference>
<feature type="region of interest" description="Disordered" evidence="1">
    <location>
        <begin position="24"/>
        <end position="87"/>
    </location>
</feature>
<evidence type="ECO:0000313" key="3">
    <source>
        <dbReference type="EMBL" id="KJH47616.1"/>
    </source>
</evidence>
<name>A0A0D8XZ34_DICVI</name>
<dbReference type="Pfam" id="PF24983">
    <property type="entry name" value="DUF7774"/>
    <property type="match status" value="1"/>
</dbReference>
<dbReference type="AlphaFoldDB" id="A0A0D8XZ34"/>
<gene>
    <name evidence="3" type="ORF">DICVIV_06275</name>
</gene>
<feature type="domain" description="DUF7774" evidence="2">
    <location>
        <begin position="244"/>
        <end position="339"/>
    </location>
</feature>
<feature type="compositionally biased region" description="Basic and acidic residues" evidence="1">
    <location>
        <begin position="24"/>
        <end position="40"/>
    </location>
</feature>
<evidence type="ECO:0000313" key="4">
    <source>
        <dbReference type="Proteomes" id="UP000053766"/>
    </source>
</evidence>
<dbReference type="EMBL" id="KN716299">
    <property type="protein sequence ID" value="KJH47616.1"/>
    <property type="molecule type" value="Genomic_DNA"/>
</dbReference>
<reference evidence="3 4" key="1">
    <citation type="submission" date="2013-11" db="EMBL/GenBank/DDBJ databases">
        <title>Draft genome of the bovine lungworm Dictyocaulus viviparus.</title>
        <authorList>
            <person name="Mitreva M."/>
        </authorList>
    </citation>
    <scope>NUCLEOTIDE SEQUENCE [LARGE SCALE GENOMIC DNA]</scope>
    <source>
        <strain evidence="3 4">HannoverDv2000</strain>
    </source>
</reference>